<dbReference type="SUPFAM" id="SSF53383">
    <property type="entry name" value="PLP-dependent transferases"/>
    <property type="match status" value="1"/>
</dbReference>
<dbReference type="RefSeq" id="WP_202997038.1">
    <property type="nucleotide sequence ID" value="NZ_JAENHO010000013.1"/>
</dbReference>
<dbReference type="InterPro" id="IPR005814">
    <property type="entry name" value="Aminotrans_3"/>
</dbReference>
<keyword evidence="7" id="KW-1185">Reference proteome</keyword>
<protein>
    <submittedName>
        <fullName evidence="6">Aminotransferase class III-fold pyridoxal phosphate-dependent enzyme</fullName>
    </submittedName>
</protein>
<dbReference type="EMBL" id="JAENHO010000013">
    <property type="protein sequence ID" value="MBL7260314.1"/>
    <property type="molecule type" value="Genomic_DNA"/>
</dbReference>
<evidence type="ECO:0000256" key="2">
    <source>
        <dbReference type="ARBA" id="ARBA00022576"/>
    </source>
</evidence>
<evidence type="ECO:0000313" key="7">
    <source>
        <dbReference type="Proteomes" id="UP000598996"/>
    </source>
</evidence>
<comment type="caution">
    <text evidence="6">The sequence shown here is derived from an EMBL/GenBank/DDBJ whole genome shotgun (WGS) entry which is preliminary data.</text>
</comment>
<dbReference type="Pfam" id="PF00202">
    <property type="entry name" value="Aminotran_3"/>
    <property type="match status" value="1"/>
</dbReference>
<dbReference type="InterPro" id="IPR015421">
    <property type="entry name" value="PyrdxlP-dep_Trfase_major"/>
</dbReference>
<gene>
    <name evidence="6" type="ORF">JKJ07_39050</name>
</gene>
<sequence length="320" mass="32222">MGSADGAGGTAPSGLLGGLLLALSGAGRALLTGSGVEANETAVGLSLLTGRSRVIAAAGSFHGPAVDAAVPTGRPVRHVPFGDAEALSAAVNHDTALVILEPIQSGNGVVVPPPGYLAAAREICTTAGALLALDEVRTGLGRTGYWFHYQSEGVDPDLVTLGRNLTNGLPLGACLAFGRAAALLTTGTYENTAADSASCAAALTVIRTIAGRGVLDHVKRVGDRLRGGLEMLGHPWIAEVRGAGLLLGVELTEPVAGPVADLLRREGFPVAVVRPAVIRIAPPLIFTIAQADALVAELPRAMDSVSAGSARSPLLLRGAA</sequence>
<keyword evidence="2 6" id="KW-0032">Aminotransferase</keyword>
<dbReference type="PANTHER" id="PTHR11986">
    <property type="entry name" value="AMINOTRANSFERASE CLASS III"/>
    <property type="match status" value="1"/>
</dbReference>
<evidence type="ECO:0000256" key="5">
    <source>
        <dbReference type="RuleBase" id="RU003560"/>
    </source>
</evidence>
<dbReference type="Gene3D" id="3.90.1150.10">
    <property type="entry name" value="Aspartate Aminotransferase, domain 1"/>
    <property type="match status" value="1"/>
</dbReference>
<comment type="cofactor">
    <cofactor evidence="1">
        <name>pyridoxal 5'-phosphate</name>
        <dbReference type="ChEBI" id="CHEBI:597326"/>
    </cofactor>
</comment>
<dbReference type="PANTHER" id="PTHR11986:SF79">
    <property type="entry name" value="ACETYLORNITHINE AMINOTRANSFERASE, MITOCHONDRIAL"/>
    <property type="match status" value="1"/>
</dbReference>
<dbReference type="GO" id="GO:0008483">
    <property type="term" value="F:transaminase activity"/>
    <property type="evidence" value="ECO:0007669"/>
    <property type="project" value="UniProtKB-KW"/>
</dbReference>
<keyword evidence="4 5" id="KW-0663">Pyridoxal phosphate</keyword>
<organism evidence="6 7">
    <name type="scientific">Paractinoplanes lichenicola</name>
    <dbReference type="NCBI Taxonomy" id="2802976"/>
    <lineage>
        <taxon>Bacteria</taxon>
        <taxon>Bacillati</taxon>
        <taxon>Actinomycetota</taxon>
        <taxon>Actinomycetes</taxon>
        <taxon>Micromonosporales</taxon>
        <taxon>Micromonosporaceae</taxon>
        <taxon>Paractinoplanes</taxon>
    </lineage>
</organism>
<name>A0ABS1W0Q2_9ACTN</name>
<evidence type="ECO:0000256" key="1">
    <source>
        <dbReference type="ARBA" id="ARBA00001933"/>
    </source>
</evidence>
<evidence type="ECO:0000256" key="3">
    <source>
        <dbReference type="ARBA" id="ARBA00022679"/>
    </source>
</evidence>
<dbReference type="InterPro" id="IPR015424">
    <property type="entry name" value="PyrdxlP-dep_Trfase"/>
</dbReference>
<accession>A0ABS1W0Q2</accession>
<evidence type="ECO:0000313" key="6">
    <source>
        <dbReference type="EMBL" id="MBL7260314.1"/>
    </source>
</evidence>
<dbReference type="Proteomes" id="UP000598996">
    <property type="component" value="Unassembled WGS sequence"/>
</dbReference>
<dbReference type="Gene3D" id="3.40.640.10">
    <property type="entry name" value="Type I PLP-dependent aspartate aminotransferase-like (Major domain)"/>
    <property type="match status" value="1"/>
</dbReference>
<dbReference type="InterPro" id="IPR050103">
    <property type="entry name" value="Class-III_PLP-dep_AT"/>
</dbReference>
<dbReference type="InterPro" id="IPR015422">
    <property type="entry name" value="PyrdxlP-dep_Trfase_small"/>
</dbReference>
<proteinExistence type="inferred from homology"/>
<comment type="similarity">
    <text evidence="5">Belongs to the class-III pyridoxal-phosphate-dependent aminotransferase family.</text>
</comment>
<keyword evidence="3" id="KW-0808">Transferase</keyword>
<evidence type="ECO:0000256" key="4">
    <source>
        <dbReference type="ARBA" id="ARBA00022898"/>
    </source>
</evidence>
<reference evidence="6 7" key="1">
    <citation type="submission" date="2021-01" db="EMBL/GenBank/DDBJ databases">
        <title>Actinoplanes sp. nov. LDG1-01 isolated from lichen.</title>
        <authorList>
            <person name="Saeng-In P."/>
            <person name="Phongsopitanun W."/>
            <person name="Kanchanasin P."/>
            <person name="Yuki M."/>
            <person name="Kudo T."/>
            <person name="Ohkuma M."/>
            <person name="Tanasupawat S."/>
        </authorList>
    </citation>
    <scope>NUCLEOTIDE SEQUENCE [LARGE SCALE GENOMIC DNA]</scope>
    <source>
        <strain evidence="6 7">LDG1-01</strain>
    </source>
</reference>